<feature type="transmembrane region" description="Helical" evidence="7">
    <location>
        <begin position="82"/>
        <end position="98"/>
    </location>
</feature>
<dbReference type="SUPFAM" id="SSF103473">
    <property type="entry name" value="MFS general substrate transporter"/>
    <property type="match status" value="1"/>
</dbReference>
<keyword evidence="10" id="KW-1185">Reference proteome</keyword>
<dbReference type="GO" id="GO:0022857">
    <property type="term" value="F:transmembrane transporter activity"/>
    <property type="evidence" value="ECO:0007669"/>
    <property type="project" value="InterPro"/>
</dbReference>
<dbReference type="FunFam" id="1.20.1250.20:FF:000082">
    <property type="entry name" value="MFS multidrug transporter, putative"/>
    <property type="match status" value="1"/>
</dbReference>
<accession>A0A0F7VEG5</accession>
<feature type="transmembrane region" description="Helical" evidence="7">
    <location>
        <begin position="438"/>
        <end position="465"/>
    </location>
</feature>
<evidence type="ECO:0000256" key="4">
    <source>
        <dbReference type="ARBA" id="ARBA00022989"/>
    </source>
</evidence>
<comment type="subcellular location">
    <subcellularLocation>
        <location evidence="1">Cell membrane</location>
        <topology evidence="1">Multi-pass membrane protein</topology>
    </subcellularLocation>
</comment>
<evidence type="ECO:0000313" key="9">
    <source>
        <dbReference type="EMBL" id="CEO60344.1"/>
    </source>
</evidence>
<evidence type="ECO:0000256" key="1">
    <source>
        <dbReference type="ARBA" id="ARBA00004651"/>
    </source>
</evidence>
<name>A0A0F7VEG5_PENBI</name>
<dbReference type="InterPro" id="IPR011701">
    <property type="entry name" value="MFS"/>
</dbReference>
<dbReference type="FunFam" id="1.20.1720.10:FF:000061">
    <property type="entry name" value="Uncharacterized protein"/>
    <property type="match status" value="1"/>
</dbReference>
<dbReference type="Gene3D" id="1.20.1250.20">
    <property type="entry name" value="MFS general substrate transporter like domains"/>
    <property type="match status" value="1"/>
</dbReference>
<evidence type="ECO:0000256" key="2">
    <source>
        <dbReference type="ARBA" id="ARBA00008335"/>
    </source>
</evidence>
<feature type="transmembrane region" description="Helical" evidence="7">
    <location>
        <begin position="510"/>
        <end position="528"/>
    </location>
</feature>
<evidence type="ECO:0000256" key="6">
    <source>
        <dbReference type="SAM" id="MobiDB-lite"/>
    </source>
</evidence>
<feature type="transmembrane region" description="Helical" evidence="7">
    <location>
        <begin position="337"/>
        <end position="356"/>
    </location>
</feature>
<feature type="transmembrane region" description="Helical" evidence="7">
    <location>
        <begin position="208"/>
        <end position="231"/>
    </location>
</feature>
<gene>
    <name evidence="9" type="ORF">PMG11_04975</name>
</gene>
<dbReference type="AlphaFoldDB" id="A0A0F7VEG5"/>
<dbReference type="OrthoDB" id="6770063at2759"/>
<keyword evidence="3 7" id="KW-0812">Transmembrane</keyword>
<keyword evidence="4 7" id="KW-1133">Transmembrane helix</keyword>
<evidence type="ECO:0000313" key="10">
    <source>
        <dbReference type="Proteomes" id="UP000042958"/>
    </source>
</evidence>
<evidence type="ECO:0000256" key="7">
    <source>
        <dbReference type="SAM" id="Phobius"/>
    </source>
</evidence>
<comment type="similarity">
    <text evidence="2">Belongs to the major facilitator superfamily.</text>
</comment>
<dbReference type="GO" id="GO:0005886">
    <property type="term" value="C:plasma membrane"/>
    <property type="evidence" value="ECO:0007669"/>
    <property type="project" value="UniProtKB-SubCell"/>
</dbReference>
<evidence type="ECO:0000259" key="8">
    <source>
        <dbReference type="PROSITE" id="PS50850"/>
    </source>
</evidence>
<dbReference type="PANTHER" id="PTHR23502">
    <property type="entry name" value="MAJOR FACILITATOR SUPERFAMILY"/>
    <property type="match status" value="1"/>
</dbReference>
<evidence type="ECO:0000256" key="3">
    <source>
        <dbReference type="ARBA" id="ARBA00022692"/>
    </source>
</evidence>
<feature type="region of interest" description="Disordered" evidence="6">
    <location>
        <begin position="1"/>
        <end position="27"/>
    </location>
</feature>
<dbReference type="PANTHER" id="PTHR23502:SF134">
    <property type="entry name" value="MAJOR FACILITATOR SUPERFAMILY (MFS) PROFILE DOMAIN-CONTAINING PROTEIN-RELATED"/>
    <property type="match status" value="1"/>
</dbReference>
<reference evidence="10" key="1">
    <citation type="journal article" date="2015" name="Genome Announc.">
        <title>Draft genome sequence of the fungus Penicillium brasilianum MG11.</title>
        <authorList>
            <person name="Horn F."/>
            <person name="Linde J."/>
            <person name="Mattern D.J."/>
            <person name="Walther G."/>
            <person name="Guthke R."/>
            <person name="Brakhage A.A."/>
            <person name="Valiante V."/>
        </authorList>
    </citation>
    <scope>NUCLEOTIDE SEQUENCE [LARGE SCALE GENOMIC DNA]</scope>
    <source>
        <strain evidence="10">MG11</strain>
    </source>
</reference>
<dbReference type="STRING" id="104259.A0A0F7VEG5"/>
<proteinExistence type="inferred from homology"/>
<sequence>MAPSTADLSQPGPFVTMNTREASPESLVEPQEIEYLYLELETPLPMPCITLPPQPGQSPPPEAPSLEKYTSPFLWPKWRKSMMTWIACGVTALAGYSAGEVSPASEELCKEWGISSVVYNLSITIFCLGFALAPMILAPFSEINGRRPIFVASGILFVAMLIACGGTHSFAGLLVARFFQGVGGSTFSTMVGGVISDIYHAQDRNTPMALFSGSALFGTGLAPMIAGTIVTHTSWRWIYYSHAIVSAVFVIVIFLFFRETRGSVLLSRKAQKLNTYYEKLEEAGHFGVIMSSEDSSDEKRVRRIRWKVKSDEQRASLAKMIQVSLYRPFHMLVTEPVVFFFSLWVSFSWATLYLQFSSVPLVFRTNHNFNVEQTGAVFTAMCVGTILITIISIWQEKIAARFGWLNSSAEGRLYFVCIESILLPIGLFWFGWTSFPSVPWIVPTMAVGCATMGIFSIYLATFNYLADTYHRYASSAIAAQSCCRNILGGIFPLVTTAMFTNLGYPGASSLLGGIGVLLTLVPWVLAFYGPKIRAKSKMASELAH</sequence>
<dbReference type="Proteomes" id="UP000042958">
    <property type="component" value="Unassembled WGS sequence"/>
</dbReference>
<feature type="transmembrane region" description="Helical" evidence="7">
    <location>
        <begin position="413"/>
        <end position="432"/>
    </location>
</feature>
<dbReference type="InterPro" id="IPR020846">
    <property type="entry name" value="MFS_dom"/>
</dbReference>
<organism evidence="9 10">
    <name type="scientific">Penicillium brasilianum</name>
    <dbReference type="NCBI Taxonomy" id="104259"/>
    <lineage>
        <taxon>Eukaryota</taxon>
        <taxon>Fungi</taxon>
        <taxon>Dikarya</taxon>
        <taxon>Ascomycota</taxon>
        <taxon>Pezizomycotina</taxon>
        <taxon>Eurotiomycetes</taxon>
        <taxon>Eurotiomycetidae</taxon>
        <taxon>Eurotiales</taxon>
        <taxon>Aspergillaceae</taxon>
        <taxon>Penicillium</taxon>
    </lineage>
</organism>
<keyword evidence="5 7" id="KW-0472">Membrane</keyword>
<dbReference type="InterPro" id="IPR036259">
    <property type="entry name" value="MFS_trans_sf"/>
</dbReference>
<feature type="transmembrane region" description="Helical" evidence="7">
    <location>
        <begin position="376"/>
        <end position="393"/>
    </location>
</feature>
<dbReference type="CDD" id="cd17323">
    <property type="entry name" value="MFS_Tpo1_MDR_like"/>
    <property type="match status" value="1"/>
</dbReference>
<feature type="transmembrane region" description="Helical" evidence="7">
    <location>
        <begin position="486"/>
        <end position="504"/>
    </location>
</feature>
<dbReference type="EMBL" id="CDHK01000004">
    <property type="protein sequence ID" value="CEO60344.1"/>
    <property type="molecule type" value="Genomic_DNA"/>
</dbReference>
<protein>
    <recommendedName>
        <fullName evidence="8">Major facilitator superfamily (MFS) profile domain-containing protein</fullName>
    </recommendedName>
</protein>
<evidence type="ECO:0000256" key="5">
    <source>
        <dbReference type="ARBA" id="ARBA00023136"/>
    </source>
</evidence>
<feature type="transmembrane region" description="Helical" evidence="7">
    <location>
        <begin position="149"/>
        <end position="171"/>
    </location>
</feature>
<dbReference type="Pfam" id="PF07690">
    <property type="entry name" value="MFS_1"/>
    <property type="match status" value="1"/>
</dbReference>
<feature type="transmembrane region" description="Helical" evidence="7">
    <location>
        <begin position="237"/>
        <end position="257"/>
    </location>
</feature>
<dbReference type="PROSITE" id="PS50850">
    <property type="entry name" value="MFS"/>
    <property type="match status" value="1"/>
</dbReference>
<feature type="domain" description="Major facilitator superfamily (MFS) profile" evidence="8">
    <location>
        <begin position="83"/>
        <end position="533"/>
    </location>
</feature>
<feature type="transmembrane region" description="Helical" evidence="7">
    <location>
        <begin position="118"/>
        <end position="137"/>
    </location>
</feature>